<dbReference type="InterPro" id="IPR023214">
    <property type="entry name" value="HAD_sf"/>
</dbReference>
<evidence type="ECO:0008006" key="4">
    <source>
        <dbReference type="Google" id="ProtNLM"/>
    </source>
</evidence>
<dbReference type="AlphaFoldDB" id="A0A7G9S8U1"/>
<keyword evidence="3" id="KW-1185">Reference proteome</keyword>
<reference evidence="2 3" key="1">
    <citation type="submission" date="2020-08" db="EMBL/GenBank/DDBJ databases">
        <title>Genome sequence of Sphingomonas rhizophila KACC 19189T.</title>
        <authorList>
            <person name="Hyun D.-W."/>
            <person name="Bae J.-W."/>
        </authorList>
    </citation>
    <scope>NUCLEOTIDE SEQUENCE [LARGE SCALE GENOMIC DNA]</scope>
    <source>
        <strain evidence="2 3">KACC 19189</strain>
    </source>
</reference>
<dbReference type="InterPro" id="IPR036412">
    <property type="entry name" value="HAD-like_sf"/>
</dbReference>
<name>A0A7G9S8U1_9SPHN</name>
<dbReference type="Pfam" id="PF03767">
    <property type="entry name" value="Acid_phosphat_B"/>
    <property type="match status" value="1"/>
</dbReference>
<protein>
    <recommendedName>
        <fullName evidence="4">Acid phosphatase</fullName>
    </recommendedName>
</protein>
<dbReference type="RefSeq" id="WP_187541266.1">
    <property type="nucleotide sequence ID" value="NZ_CP060717.1"/>
</dbReference>
<dbReference type="SUPFAM" id="SSF56784">
    <property type="entry name" value="HAD-like"/>
    <property type="match status" value="1"/>
</dbReference>
<organism evidence="2 3">
    <name type="scientific">Sphingomonas rhizophila</name>
    <dbReference type="NCBI Taxonomy" id="2071607"/>
    <lineage>
        <taxon>Bacteria</taxon>
        <taxon>Pseudomonadati</taxon>
        <taxon>Pseudomonadota</taxon>
        <taxon>Alphaproteobacteria</taxon>
        <taxon>Sphingomonadales</taxon>
        <taxon>Sphingomonadaceae</taxon>
        <taxon>Sphingomonas</taxon>
    </lineage>
</organism>
<dbReference type="Proteomes" id="UP000515955">
    <property type="component" value="Chromosome"/>
</dbReference>
<dbReference type="InterPro" id="IPR005519">
    <property type="entry name" value="Acid_phosphat_B-like"/>
</dbReference>
<dbReference type="EMBL" id="CP060717">
    <property type="protein sequence ID" value="QNN64266.1"/>
    <property type="molecule type" value="Genomic_DNA"/>
</dbReference>
<sequence>MDVRVGRGAATSIQTYRAFTDHVLAAKRKRPTDSVVVANGDLTMGRYEPCGKKPLAVILDVDETALQNLGYEYALAVRGKSSDRELINRWQHNPQTAAAAMPGAVQALNRLRAAGITIVFNSNRDNTDAAGTAATLATAGLGSAVPGQTLFLRGMSTARAARTDGAASSPRAIAWWRWRATNSPTSPTASTTRR</sequence>
<dbReference type="KEGG" id="srhi:H9L12_07825"/>
<dbReference type="Gene3D" id="3.40.50.1000">
    <property type="entry name" value="HAD superfamily/HAD-like"/>
    <property type="match status" value="1"/>
</dbReference>
<evidence type="ECO:0000313" key="2">
    <source>
        <dbReference type="EMBL" id="QNN64266.1"/>
    </source>
</evidence>
<proteinExistence type="predicted"/>
<accession>A0A7G9S8U1</accession>
<evidence type="ECO:0000256" key="1">
    <source>
        <dbReference type="ARBA" id="ARBA00022729"/>
    </source>
</evidence>
<evidence type="ECO:0000313" key="3">
    <source>
        <dbReference type="Proteomes" id="UP000515955"/>
    </source>
</evidence>
<gene>
    <name evidence="2" type="ORF">H9L12_07825</name>
</gene>
<keyword evidence="1" id="KW-0732">Signal</keyword>